<dbReference type="EMBL" id="AB524586">
    <property type="protein sequence ID" value="BAJ07869.1"/>
    <property type="molecule type" value="Genomic_DNA"/>
</dbReference>
<protein>
    <submittedName>
        <fullName evidence="1">Putative truncated S-adenosylmethionine synthase</fullName>
    </submittedName>
</protein>
<evidence type="ECO:0000313" key="1">
    <source>
        <dbReference type="EMBL" id="BAJ07869.1"/>
    </source>
</evidence>
<dbReference type="Gene3D" id="3.30.300.10">
    <property type="match status" value="1"/>
</dbReference>
<proteinExistence type="predicted"/>
<accession>D5MRK3</accession>
<organism evidence="1">
    <name type="scientific">Streptomyces sp. 2238-SVT4</name>
    <dbReference type="NCBI Taxonomy" id="681626"/>
    <lineage>
        <taxon>Bacteria</taxon>
        <taxon>Bacillati</taxon>
        <taxon>Actinomycetota</taxon>
        <taxon>Actinomycetes</taxon>
        <taxon>Kitasatosporales</taxon>
        <taxon>Streptomycetaceae</taxon>
        <taxon>Streptomyces</taxon>
    </lineage>
</organism>
<dbReference type="AlphaFoldDB" id="D5MRK3"/>
<sequence>MAGLRNLSLGDATTRSPTYLRSDAACGHFVREPPDFTWQRTDRVEALRTAAGL</sequence>
<name>D5MRK3_9ACTN</name>
<reference evidence="1" key="1">
    <citation type="journal article" date="2010" name="Appl. Environ. Microbiol.">
        <title>Cloning and characterization of a gene cluster for hatomarubigin biosynthesis in Streptomyces sp. strain 2238-SVT4.</title>
        <authorList>
            <person name="Kawasaki T."/>
            <person name="Hirashima R."/>
            <person name="Maruta T."/>
            <person name="Sato H."/>
            <person name="Maeda A."/>
            <person name="Yamada Y."/>
            <person name="Takeda M."/>
            <person name="Hayakawa Y."/>
        </authorList>
    </citation>
    <scope>NUCLEOTIDE SEQUENCE</scope>
    <source>
        <strain evidence="1">2238-SVT4</strain>
    </source>
</reference>